<protein>
    <submittedName>
        <fullName evidence="1">Uncharacterized protein</fullName>
    </submittedName>
</protein>
<reference evidence="1 2" key="1">
    <citation type="journal article" date="2019" name="mSystems">
        <title>Life at home and on the roam: Genomic adaptions reflect the dual lifestyle of an intracellular, facultative symbiont.</title>
        <authorList>
            <person name="Burgsdorf I."/>
        </authorList>
    </citation>
    <scope>NUCLEOTIDE SEQUENCE [LARGE SCALE GENOMIC DNA]</scope>
    <source>
        <strain evidence="1">277cV</strain>
    </source>
</reference>
<dbReference type="Proteomes" id="UP000317990">
    <property type="component" value="Unassembled WGS sequence"/>
</dbReference>
<proteinExistence type="predicted"/>
<name>A0A524RLY7_9CHRO</name>
<organism evidence="1 2">
    <name type="scientific">Aphanocapsa feldmannii 277cV</name>
    <dbReference type="NCBI Taxonomy" id="2507553"/>
    <lineage>
        <taxon>Bacteria</taxon>
        <taxon>Bacillati</taxon>
        <taxon>Cyanobacteriota</taxon>
        <taxon>Cyanophyceae</taxon>
        <taxon>Oscillatoriophycideae</taxon>
        <taxon>Chroococcales</taxon>
        <taxon>Microcystaceae</taxon>
        <taxon>Aphanocapsa</taxon>
    </lineage>
</organism>
<gene>
    <name evidence="1" type="ORF">ERJ67_08600</name>
</gene>
<dbReference type="AlphaFoldDB" id="A0A524RLY7"/>
<accession>A0A524RLY7</accession>
<sequence>MTLLSPPHLSTSIWRRCAQCRHFSRPRPKRCDCTLHGLQIDGEQVAQRWCDDFDAAQLSLTA</sequence>
<evidence type="ECO:0000313" key="1">
    <source>
        <dbReference type="EMBL" id="TGG91190.1"/>
    </source>
</evidence>
<dbReference type="EMBL" id="SRMO01000083">
    <property type="protein sequence ID" value="TGG91190.1"/>
    <property type="molecule type" value="Genomic_DNA"/>
</dbReference>
<comment type="caution">
    <text evidence="1">The sequence shown here is derived from an EMBL/GenBank/DDBJ whole genome shotgun (WGS) entry which is preliminary data.</text>
</comment>
<evidence type="ECO:0000313" key="2">
    <source>
        <dbReference type="Proteomes" id="UP000317990"/>
    </source>
</evidence>